<keyword evidence="10" id="KW-0443">Lipid metabolism</keyword>
<evidence type="ECO:0000313" key="15">
    <source>
        <dbReference type="Proteomes" id="UP000886595"/>
    </source>
</evidence>
<evidence type="ECO:0000256" key="9">
    <source>
        <dbReference type="ARBA" id="ARBA00022963"/>
    </source>
</evidence>
<dbReference type="Pfam" id="PF00168">
    <property type="entry name" value="C2"/>
    <property type="match status" value="1"/>
</dbReference>
<dbReference type="SMART" id="SM00155">
    <property type="entry name" value="PLDc"/>
    <property type="match status" value="2"/>
</dbReference>
<comment type="function">
    <text evidence="11">Hydrolyzes glycerol-phospholipids at the terminal phosphodiesteric bond.</text>
</comment>
<name>A0A8X7RYH2_BRACI</name>
<dbReference type="InterPro" id="IPR001736">
    <property type="entry name" value="PLipase_D/transphosphatidylase"/>
</dbReference>
<dbReference type="PIRSF" id="PIRSF036470">
    <property type="entry name" value="PLD_plant"/>
    <property type="match status" value="1"/>
</dbReference>
<keyword evidence="8 11" id="KW-0106">Calcium</keyword>
<dbReference type="InterPro" id="IPR015679">
    <property type="entry name" value="PLipase_D_fam"/>
</dbReference>
<dbReference type="PANTHER" id="PTHR18896:SF130">
    <property type="entry name" value="PHOSPHOLIPASE D GAMMA 2-RELATED"/>
    <property type="match status" value="1"/>
</dbReference>
<dbReference type="Proteomes" id="UP000886595">
    <property type="component" value="Unassembled WGS sequence"/>
</dbReference>
<comment type="catalytic activity">
    <reaction evidence="1 11">
        <text>a 1,2-diacyl-sn-glycero-3-phosphocholine + H2O = a 1,2-diacyl-sn-glycero-3-phosphate + choline + H(+)</text>
        <dbReference type="Rhea" id="RHEA:14445"/>
        <dbReference type="ChEBI" id="CHEBI:15354"/>
        <dbReference type="ChEBI" id="CHEBI:15377"/>
        <dbReference type="ChEBI" id="CHEBI:15378"/>
        <dbReference type="ChEBI" id="CHEBI:57643"/>
        <dbReference type="ChEBI" id="CHEBI:58608"/>
        <dbReference type="EC" id="3.1.4.4"/>
    </reaction>
</comment>
<proteinExistence type="inferred from homology"/>
<feature type="domain" description="PLD phosphodiesterase" evidence="13">
    <location>
        <begin position="558"/>
        <end position="585"/>
    </location>
</feature>
<dbReference type="PANTHER" id="PTHR18896">
    <property type="entry name" value="PHOSPHOLIPASE D"/>
    <property type="match status" value="1"/>
</dbReference>
<dbReference type="GO" id="GO:0005886">
    <property type="term" value="C:plasma membrane"/>
    <property type="evidence" value="ECO:0007669"/>
    <property type="project" value="TreeGrafter"/>
</dbReference>
<dbReference type="Pfam" id="PF00614">
    <property type="entry name" value="PLDc"/>
    <property type="match status" value="2"/>
</dbReference>
<evidence type="ECO:0000256" key="6">
    <source>
        <dbReference type="ARBA" id="ARBA00022737"/>
    </source>
</evidence>
<organism evidence="14 15">
    <name type="scientific">Brassica carinata</name>
    <name type="common">Ethiopian mustard</name>
    <name type="synonym">Abyssinian cabbage</name>
    <dbReference type="NCBI Taxonomy" id="52824"/>
    <lineage>
        <taxon>Eukaryota</taxon>
        <taxon>Viridiplantae</taxon>
        <taxon>Streptophyta</taxon>
        <taxon>Embryophyta</taxon>
        <taxon>Tracheophyta</taxon>
        <taxon>Spermatophyta</taxon>
        <taxon>Magnoliopsida</taxon>
        <taxon>eudicotyledons</taxon>
        <taxon>Gunneridae</taxon>
        <taxon>Pentapetalae</taxon>
        <taxon>rosids</taxon>
        <taxon>malvids</taxon>
        <taxon>Brassicales</taxon>
        <taxon>Brassicaceae</taxon>
        <taxon>Brassiceae</taxon>
        <taxon>Brassica</taxon>
    </lineage>
</organism>
<keyword evidence="9 11" id="KW-0442">Lipid degradation</keyword>
<dbReference type="Gene3D" id="2.60.40.150">
    <property type="entry name" value="C2 domain"/>
    <property type="match status" value="1"/>
</dbReference>
<comment type="caution">
    <text evidence="14">The sequence shown here is derived from an EMBL/GenBank/DDBJ whole genome shotgun (WGS) entry which is preliminary data.</text>
</comment>
<evidence type="ECO:0000256" key="2">
    <source>
        <dbReference type="ARBA" id="ARBA00001913"/>
    </source>
</evidence>
<dbReference type="Pfam" id="PF12357">
    <property type="entry name" value="PLD_C"/>
    <property type="match status" value="1"/>
</dbReference>
<dbReference type="GO" id="GO:0009395">
    <property type="term" value="P:phospholipid catabolic process"/>
    <property type="evidence" value="ECO:0007669"/>
    <property type="project" value="TreeGrafter"/>
</dbReference>
<evidence type="ECO:0000256" key="1">
    <source>
        <dbReference type="ARBA" id="ARBA00000798"/>
    </source>
</evidence>
<sequence length="717" mass="81633">MDRFRRYKKNSTSDPYVTVSIADAKIGTTFVIDNDENPVWMQHFYVPVAHHATVVKFVLKDSDRFGSSGKPCKKGAVLSLAIQYTPVEMMKIYQMGVGNECEGVPGTYFPLRKGGRVTLYQDAHVEDGTLPRVDLDGGMQYIHGKCWEDMADAIRQAKNLIYITGWDLLKERSQEGVRVLLLVWDDRTSSNFMGHRTCGLMKTSDEEIRHFFKNSSVQVIICPRSGGKGHHSFVKKTEVGTIYTHHQKTLIVDAEAAQGRRKIIAFVGGLDMCKGRFDTPNHPLFRTLKTLHKDDFHNPNFATSVDDGPRQPWHDLHSKIDGPAAYDVLANFGQRWLKASEKRHRISIHRSSSVDALLEIDRIPNIMGLSEASSVSDNDPESWHVQNLQCGKNILVDMSIHTAYVKAIRSAQHFIYIENQYFLGSSFNWHSHNDVGANNLIPMEIALKIASKIRAREKFAAYIVIPMWPEGDPTNMFMQSILYWQYKTMQMMYQTIYKALVEAELDGQYEPQDYLNFFCLGTREASDETVSKYSSRNQPKKIAKPNAAQVQALKSRRFMIYVHSKGMVVDDEFVLIGSANINKRSLEGTRDTEIAMGGYQLHHSWAKKGSRPRGQIYGYRMSLWAEHLGFLEQGFEEPENMECVRRVRHLSELNWRQYAAEEVTVMTSHLLKYPVQVDRTGKVSSLPGCKTFPDVGGKIIGHVLWAGTKPRHLEVTL</sequence>
<evidence type="ECO:0000259" key="13">
    <source>
        <dbReference type="PROSITE" id="PS50035"/>
    </source>
</evidence>
<dbReference type="SUPFAM" id="SSF56024">
    <property type="entry name" value="Phospholipase D/nuclease"/>
    <property type="match status" value="2"/>
</dbReference>
<dbReference type="GO" id="GO:0005509">
    <property type="term" value="F:calcium ion binding"/>
    <property type="evidence" value="ECO:0007669"/>
    <property type="project" value="InterPro"/>
</dbReference>
<dbReference type="Gene3D" id="3.30.870.10">
    <property type="entry name" value="Endonuclease Chain A"/>
    <property type="match status" value="2"/>
</dbReference>
<protein>
    <recommendedName>
        <fullName evidence="4 11">Phospholipase D</fullName>
        <ecNumber evidence="4 11">3.1.4.4</ecNumber>
    </recommendedName>
</protein>
<reference evidence="14 15" key="1">
    <citation type="submission" date="2020-02" db="EMBL/GenBank/DDBJ databases">
        <authorList>
            <person name="Ma Q."/>
            <person name="Huang Y."/>
            <person name="Song X."/>
            <person name="Pei D."/>
        </authorList>
    </citation>
    <scope>NUCLEOTIDE SEQUENCE [LARGE SCALE GENOMIC DNA]</scope>
    <source>
        <strain evidence="14">Sxm20200214</strain>
        <tissue evidence="14">Leaf</tissue>
    </source>
</reference>
<feature type="domain" description="PLD phosphodiesterase" evidence="13">
    <location>
        <begin position="241"/>
        <end position="276"/>
    </location>
</feature>
<evidence type="ECO:0000256" key="10">
    <source>
        <dbReference type="ARBA" id="ARBA00023098"/>
    </source>
</evidence>
<dbReference type="InterPro" id="IPR011402">
    <property type="entry name" value="PLipase_D_pln"/>
</dbReference>
<dbReference type="OrthoDB" id="14911at2759"/>
<feature type="domain" description="C2" evidence="12">
    <location>
        <begin position="1"/>
        <end position="93"/>
    </location>
</feature>
<dbReference type="GO" id="GO:0004630">
    <property type="term" value="F:phospholipase D activity"/>
    <property type="evidence" value="ECO:0007669"/>
    <property type="project" value="UniProtKB-EC"/>
</dbReference>
<comment type="cofactor">
    <cofactor evidence="2 11">
        <name>Ca(2+)</name>
        <dbReference type="ChEBI" id="CHEBI:29108"/>
    </cofactor>
</comment>
<evidence type="ECO:0000256" key="8">
    <source>
        <dbReference type="ARBA" id="ARBA00022837"/>
    </source>
</evidence>
<dbReference type="PROSITE" id="PS50035">
    <property type="entry name" value="PLD"/>
    <property type="match status" value="2"/>
</dbReference>
<dbReference type="EMBL" id="JAAMPC010000009">
    <property type="protein sequence ID" value="KAG2295420.1"/>
    <property type="molecule type" value="Genomic_DNA"/>
</dbReference>
<evidence type="ECO:0000313" key="14">
    <source>
        <dbReference type="EMBL" id="KAG2295420.1"/>
    </source>
</evidence>
<dbReference type="SUPFAM" id="SSF49562">
    <property type="entry name" value="C2 domain (Calcium/lipid-binding domain, CaLB)"/>
    <property type="match status" value="1"/>
</dbReference>
<evidence type="ECO:0000256" key="4">
    <source>
        <dbReference type="ARBA" id="ARBA00012027"/>
    </source>
</evidence>
<keyword evidence="5" id="KW-0479">Metal-binding</keyword>
<dbReference type="InterPro" id="IPR000008">
    <property type="entry name" value="C2_dom"/>
</dbReference>
<dbReference type="InterPro" id="IPR035892">
    <property type="entry name" value="C2_domain_sf"/>
</dbReference>
<accession>A0A8X7RYH2</accession>
<dbReference type="InterPro" id="IPR024632">
    <property type="entry name" value="PLipase_D_C"/>
</dbReference>
<keyword evidence="6" id="KW-0677">Repeat</keyword>
<evidence type="ECO:0000256" key="5">
    <source>
        <dbReference type="ARBA" id="ARBA00022723"/>
    </source>
</evidence>
<dbReference type="AlphaFoldDB" id="A0A8X7RYH2"/>
<evidence type="ECO:0000256" key="7">
    <source>
        <dbReference type="ARBA" id="ARBA00022801"/>
    </source>
</evidence>
<dbReference type="PROSITE" id="PS50004">
    <property type="entry name" value="C2"/>
    <property type="match status" value="1"/>
</dbReference>
<gene>
    <name evidence="14" type="ORF">Bca52824_042089</name>
</gene>
<evidence type="ECO:0000259" key="12">
    <source>
        <dbReference type="PROSITE" id="PS50004"/>
    </source>
</evidence>
<evidence type="ECO:0000256" key="11">
    <source>
        <dbReference type="PIRNR" id="PIRNR036470"/>
    </source>
</evidence>
<keyword evidence="15" id="KW-1185">Reference proteome</keyword>
<keyword evidence="7 11" id="KW-0378">Hydrolase</keyword>
<dbReference type="GO" id="GO:0046470">
    <property type="term" value="P:phosphatidylcholine metabolic process"/>
    <property type="evidence" value="ECO:0007669"/>
    <property type="project" value="InterPro"/>
</dbReference>
<evidence type="ECO:0000256" key="3">
    <source>
        <dbReference type="ARBA" id="ARBA00010683"/>
    </source>
</evidence>
<comment type="similarity">
    <text evidence="3 11">Belongs to the phospholipase D family. C2-PLD subfamily.</text>
</comment>
<dbReference type="EC" id="3.1.4.4" evidence="4 11"/>